<accession>A0A1E3H4I7</accession>
<gene>
    <name evidence="1" type="primary">recO</name>
    <name evidence="1" type="ORF">A6302_02234</name>
</gene>
<proteinExistence type="predicted"/>
<organism evidence="1 2">
    <name type="scientific">Methylobrevis pamukkalensis</name>
    <dbReference type="NCBI Taxonomy" id="1439726"/>
    <lineage>
        <taxon>Bacteria</taxon>
        <taxon>Pseudomonadati</taxon>
        <taxon>Pseudomonadota</taxon>
        <taxon>Alphaproteobacteria</taxon>
        <taxon>Hyphomicrobiales</taxon>
        <taxon>Pleomorphomonadaceae</taxon>
        <taxon>Methylobrevis</taxon>
    </lineage>
</organism>
<dbReference type="AlphaFoldDB" id="A0A1E3H4I7"/>
<reference evidence="1 2" key="1">
    <citation type="submission" date="2016-07" db="EMBL/GenBank/DDBJ databases">
        <title>Draft Genome Sequence of Methylobrevis pamukkalensis PK2.</title>
        <authorList>
            <person name="Vasilenko O.V."/>
            <person name="Doronina N.V."/>
            <person name="Shmareva M.N."/>
            <person name="Tarlachkov S.V."/>
            <person name="Mustakhimov I."/>
            <person name="Trotsenko Y.A."/>
        </authorList>
    </citation>
    <scope>NUCLEOTIDE SEQUENCE [LARGE SCALE GENOMIC DNA]</scope>
    <source>
        <strain evidence="1 2">PK2</strain>
    </source>
</reference>
<evidence type="ECO:0000313" key="1">
    <source>
        <dbReference type="EMBL" id="ODN70431.1"/>
    </source>
</evidence>
<sequence length="55" mass="5569">MEWTGEGFVLGTRAHGETSLILEVMRPSAGGISVSCAAVGGGATRRCSSPATRCS</sequence>
<comment type="caution">
    <text evidence="1">The sequence shown here is derived from an EMBL/GenBank/DDBJ whole genome shotgun (WGS) entry which is preliminary data.</text>
</comment>
<evidence type="ECO:0000313" key="2">
    <source>
        <dbReference type="Proteomes" id="UP000094622"/>
    </source>
</evidence>
<keyword evidence="2" id="KW-1185">Reference proteome</keyword>
<protein>
    <submittedName>
        <fullName evidence="1">DNA repair protein RecO</fullName>
    </submittedName>
</protein>
<dbReference type="Proteomes" id="UP000094622">
    <property type="component" value="Unassembled WGS sequence"/>
</dbReference>
<dbReference type="EMBL" id="MCRJ01000050">
    <property type="protein sequence ID" value="ODN70431.1"/>
    <property type="molecule type" value="Genomic_DNA"/>
</dbReference>
<name>A0A1E3H4I7_9HYPH</name>